<sequence>MPEVSSTLTEPFNDQIEHFLDQEYQSSEEALSPTLEDMGLSEEEQEMEDAVAEDGLWNDIKCFDLDYAIAICIFAVGQPKMVNLGQYSSPQIRPNRPERVSSLPPTLPARSRDRVPSMRVRTQFSNESLRHYTFSSSSSEESIESSDVSFEGFSADSTEEPPVESLEPVSVTPPARLPVDSPMDDGYVAEERKSSNYSIKLPDSSIAQTAPPSVESKEKEPVEQPYITPSFLQTDPFETRSISGKSTSSKSSHSRFRSISNKLSLFGLNKQDAKSDEPKKSAKKERRNSLFRPITPQSTGLKSNNESRNNSQPESPQAALAAPQQPSPRGSTTSKKRMIARGADERQPTISIPPCPDTYDGTEAPVQRLRSPTSARRKRKGDDDLKHRKSVLSMVPH</sequence>
<accession>A0A517L0G1</accession>
<feature type="compositionally biased region" description="Polar residues" evidence="1">
    <location>
        <begin position="295"/>
        <end position="310"/>
    </location>
</feature>
<evidence type="ECO:0000313" key="3">
    <source>
        <dbReference type="Proteomes" id="UP000316270"/>
    </source>
</evidence>
<feature type="compositionally biased region" description="Low complexity" evidence="1">
    <location>
        <begin position="311"/>
        <end position="328"/>
    </location>
</feature>
<proteinExistence type="predicted"/>
<gene>
    <name evidence="2" type="ORF">FKW77_010314</name>
</gene>
<dbReference type="Proteomes" id="UP000316270">
    <property type="component" value="Chromosome 2"/>
</dbReference>
<dbReference type="OrthoDB" id="3898400at2759"/>
<feature type="compositionally biased region" description="Basic and acidic residues" evidence="1">
    <location>
        <begin position="271"/>
        <end position="280"/>
    </location>
</feature>
<name>A0A517L0G1_9PEZI</name>
<evidence type="ECO:0000313" key="2">
    <source>
        <dbReference type="EMBL" id="QDS69118.1"/>
    </source>
</evidence>
<organism evidence="2 3">
    <name type="scientific">Venturia effusa</name>
    <dbReference type="NCBI Taxonomy" id="50376"/>
    <lineage>
        <taxon>Eukaryota</taxon>
        <taxon>Fungi</taxon>
        <taxon>Dikarya</taxon>
        <taxon>Ascomycota</taxon>
        <taxon>Pezizomycotina</taxon>
        <taxon>Dothideomycetes</taxon>
        <taxon>Pleosporomycetidae</taxon>
        <taxon>Venturiales</taxon>
        <taxon>Venturiaceae</taxon>
        <taxon>Venturia</taxon>
    </lineage>
</organism>
<feature type="compositionally biased region" description="Low complexity" evidence="1">
    <location>
        <begin position="239"/>
        <end position="251"/>
    </location>
</feature>
<keyword evidence="3" id="KW-1185">Reference proteome</keyword>
<protein>
    <submittedName>
        <fullName evidence="2">Uncharacterized protein</fullName>
    </submittedName>
</protein>
<feature type="region of interest" description="Disordered" evidence="1">
    <location>
        <begin position="88"/>
        <end position="397"/>
    </location>
</feature>
<dbReference type="AlphaFoldDB" id="A0A517L0G1"/>
<reference evidence="2 3" key="1">
    <citation type="submission" date="2019-07" db="EMBL/GenBank/DDBJ databases">
        <title>Finished genome of Venturia effusa.</title>
        <authorList>
            <person name="Young C.A."/>
            <person name="Cox M.P."/>
            <person name="Ganley A.R.D."/>
            <person name="David W.J."/>
        </authorList>
    </citation>
    <scope>NUCLEOTIDE SEQUENCE [LARGE SCALE GENOMIC DNA]</scope>
    <source>
        <strain evidence="3">albino</strain>
    </source>
</reference>
<dbReference type="EMBL" id="CP042186">
    <property type="protein sequence ID" value="QDS69118.1"/>
    <property type="molecule type" value="Genomic_DNA"/>
</dbReference>
<evidence type="ECO:0000256" key="1">
    <source>
        <dbReference type="SAM" id="MobiDB-lite"/>
    </source>
</evidence>
<feature type="compositionally biased region" description="Low complexity" evidence="1">
    <location>
        <begin position="163"/>
        <end position="174"/>
    </location>
</feature>